<keyword evidence="3" id="KW-0813">Transport</keyword>
<dbReference type="GO" id="GO:0009055">
    <property type="term" value="F:electron transfer activity"/>
    <property type="evidence" value="ECO:0007669"/>
    <property type="project" value="InterPro"/>
</dbReference>
<dbReference type="GO" id="GO:0046872">
    <property type="term" value="F:metal ion binding"/>
    <property type="evidence" value="ECO:0007669"/>
    <property type="project" value="UniProtKB-KW"/>
</dbReference>
<evidence type="ECO:0000256" key="8">
    <source>
        <dbReference type="ARBA" id="ARBA00022982"/>
    </source>
</evidence>
<dbReference type="EMBL" id="QUOT01000001">
    <property type="protein sequence ID" value="REL32542.1"/>
    <property type="molecule type" value="Genomic_DNA"/>
</dbReference>
<protein>
    <recommendedName>
        <fullName evidence="14">Cytochrome b561 bacterial/Ni-hydrogenase domain-containing protein</fullName>
    </recommendedName>
</protein>
<sequence>MASTIHLLLYVCAVLTPLTGWLGSSLERHTLHYFSVVEIPPFLDVYPKLASIMTTSHFYLSWLLIGSLSVHLLAVVYHHCWLKHNVLARMM</sequence>
<comment type="cofactor">
    <cofactor evidence="1">
        <name>heme b</name>
        <dbReference type="ChEBI" id="CHEBI:60344"/>
    </cofactor>
</comment>
<keyword evidence="6 13" id="KW-0812">Transmembrane</keyword>
<dbReference type="InterPro" id="IPR016174">
    <property type="entry name" value="Di-haem_cyt_TM"/>
</dbReference>
<gene>
    <name evidence="15" type="ORF">DXX94_18510</name>
</gene>
<dbReference type="PANTHER" id="PTHR30529:SF7">
    <property type="entry name" value="CYTOCHROME B561 BACTERIAL_NI-HYDROGENASE DOMAIN-CONTAINING PROTEIN"/>
    <property type="match status" value="1"/>
</dbReference>
<evidence type="ECO:0000256" key="2">
    <source>
        <dbReference type="ARBA" id="ARBA00004651"/>
    </source>
</evidence>
<organism evidence="15 16">
    <name type="scientific">Thalassotalea euphylliae</name>
    <dbReference type="NCBI Taxonomy" id="1655234"/>
    <lineage>
        <taxon>Bacteria</taxon>
        <taxon>Pseudomonadati</taxon>
        <taxon>Pseudomonadota</taxon>
        <taxon>Gammaproteobacteria</taxon>
        <taxon>Alteromonadales</taxon>
        <taxon>Colwelliaceae</taxon>
        <taxon>Thalassotalea</taxon>
    </lineage>
</organism>
<keyword evidence="5" id="KW-0349">Heme</keyword>
<dbReference type="SUPFAM" id="SSF81342">
    <property type="entry name" value="Transmembrane di-heme cytochromes"/>
    <property type="match status" value="1"/>
</dbReference>
<evidence type="ECO:0000256" key="12">
    <source>
        <dbReference type="ARBA" id="ARBA00037975"/>
    </source>
</evidence>
<evidence type="ECO:0000259" key="14">
    <source>
        <dbReference type="Pfam" id="PF01292"/>
    </source>
</evidence>
<keyword evidence="10" id="KW-0408">Iron</keyword>
<feature type="domain" description="Cytochrome b561 bacterial/Ni-hydrogenase" evidence="14">
    <location>
        <begin position="3"/>
        <end position="91"/>
    </location>
</feature>
<evidence type="ECO:0000256" key="9">
    <source>
        <dbReference type="ARBA" id="ARBA00022989"/>
    </source>
</evidence>
<keyword evidence="7" id="KW-0479">Metal-binding</keyword>
<evidence type="ECO:0000256" key="11">
    <source>
        <dbReference type="ARBA" id="ARBA00023136"/>
    </source>
</evidence>
<evidence type="ECO:0000313" key="15">
    <source>
        <dbReference type="EMBL" id="REL32542.1"/>
    </source>
</evidence>
<evidence type="ECO:0000256" key="6">
    <source>
        <dbReference type="ARBA" id="ARBA00022692"/>
    </source>
</evidence>
<name>A0A3E0U9L7_9GAMM</name>
<dbReference type="InterPro" id="IPR011577">
    <property type="entry name" value="Cyt_b561_bac/Ni-Hgenase"/>
</dbReference>
<dbReference type="AlphaFoldDB" id="A0A3E0U9L7"/>
<feature type="transmembrane region" description="Helical" evidence="13">
    <location>
        <begin position="59"/>
        <end position="82"/>
    </location>
</feature>
<evidence type="ECO:0000256" key="1">
    <source>
        <dbReference type="ARBA" id="ARBA00001970"/>
    </source>
</evidence>
<evidence type="ECO:0000256" key="13">
    <source>
        <dbReference type="SAM" id="Phobius"/>
    </source>
</evidence>
<evidence type="ECO:0000256" key="5">
    <source>
        <dbReference type="ARBA" id="ARBA00022617"/>
    </source>
</evidence>
<keyword evidence="4" id="KW-1003">Cell membrane</keyword>
<dbReference type="GO" id="GO:0020037">
    <property type="term" value="F:heme binding"/>
    <property type="evidence" value="ECO:0007669"/>
    <property type="project" value="TreeGrafter"/>
</dbReference>
<evidence type="ECO:0000313" key="16">
    <source>
        <dbReference type="Proteomes" id="UP000256899"/>
    </source>
</evidence>
<comment type="subcellular location">
    <subcellularLocation>
        <location evidence="2">Cell membrane</location>
        <topology evidence="2">Multi-pass membrane protein</topology>
    </subcellularLocation>
</comment>
<accession>A0A3E0U9L7</accession>
<keyword evidence="9 13" id="KW-1133">Transmembrane helix</keyword>
<dbReference type="GO" id="GO:0022904">
    <property type="term" value="P:respiratory electron transport chain"/>
    <property type="evidence" value="ECO:0007669"/>
    <property type="project" value="InterPro"/>
</dbReference>
<keyword evidence="16" id="KW-1185">Reference proteome</keyword>
<evidence type="ECO:0000256" key="7">
    <source>
        <dbReference type="ARBA" id="ARBA00022723"/>
    </source>
</evidence>
<comment type="similarity">
    <text evidence="12">Belongs to the cytochrome b561 family.</text>
</comment>
<proteinExistence type="inferred from homology"/>
<keyword evidence="11 13" id="KW-0472">Membrane</keyword>
<reference evidence="16" key="1">
    <citation type="submission" date="2018-08" db="EMBL/GenBank/DDBJ databases">
        <title>Thalassotalea euphylliae genome.</title>
        <authorList>
            <person name="Summers S."/>
            <person name="Rice S.A."/>
            <person name="Freckelton M.L."/>
            <person name="Nedved B.T."/>
            <person name="Hadfield M.G."/>
        </authorList>
    </citation>
    <scope>NUCLEOTIDE SEQUENCE [LARGE SCALE GENOMIC DNA]</scope>
    <source>
        <strain evidence="16">H3</strain>
    </source>
</reference>
<evidence type="ECO:0000256" key="3">
    <source>
        <dbReference type="ARBA" id="ARBA00022448"/>
    </source>
</evidence>
<dbReference type="PANTHER" id="PTHR30529">
    <property type="entry name" value="CYTOCHROME B561"/>
    <property type="match status" value="1"/>
</dbReference>
<comment type="caution">
    <text evidence="15">The sequence shown here is derived from an EMBL/GenBank/DDBJ whole genome shotgun (WGS) entry which is preliminary data.</text>
</comment>
<dbReference type="Proteomes" id="UP000256899">
    <property type="component" value="Unassembled WGS sequence"/>
</dbReference>
<feature type="transmembrane region" description="Helical" evidence="13">
    <location>
        <begin position="7"/>
        <end position="24"/>
    </location>
</feature>
<dbReference type="InterPro" id="IPR052168">
    <property type="entry name" value="Cytochrome_b561_oxidase"/>
</dbReference>
<dbReference type="GO" id="GO:0005886">
    <property type="term" value="C:plasma membrane"/>
    <property type="evidence" value="ECO:0007669"/>
    <property type="project" value="UniProtKB-SubCell"/>
</dbReference>
<evidence type="ECO:0000256" key="4">
    <source>
        <dbReference type="ARBA" id="ARBA00022475"/>
    </source>
</evidence>
<evidence type="ECO:0000256" key="10">
    <source>
        <dbReference type="ARBA" id="ARBA00023004"/>
    </source>
</evidence>
<dbReference type="Pfam" id="PF01292">
    <property type="entry name" value="Ni_hydr_CYTB"/>
    <property type="match status" value="1"/>
</dbReference>
<keyword evidence="8" id="KW-0249">Electron transport</keyword>